<dbReference type="RefSeq" id="WP_115363401.1">
    <property type="nucleotide sequence ID" value="NZ_QDKL01000003.1"/>
</dbReference>
<dbReference type="Gene3D" id="1.10.10.10">
    <property type="entry name" value="Winged helix-like DNA-binding domain superfamily/Winged helix DNA-binding domain"/>
    <property type="match status" value="1"/>
</dbReference>
<organism evidence="2 3">
    <name type="scientific">Halobacteriovorax vibrionivorans</name>
    <dbReference type="NCBI Taxonomy" id="2152716"/>
    <lineage>
        <taxon>Bacteria</taxon>
        <taxon>Pseudomonadati</taxon>
        <taxon>Bdellovibrionota</taxon>
        <taxon>Bacteriovoracia</taxon>
        <taxon>Bacteriovoracales</taxon>
        <taxon>Halobacteriovoraceae</taxon>
        <taxon>Halobacteriovorax</taxon>
    </lineage>
</organism>
<dbReference type="PANTHER" id="PTHR23131">
    <property type="entry name" value="ENDORIBONUCLEASE LACTB2"/>
    <property type="match status" value="1"/>
</dbReference>
<gene>
    <name evidence="2" type="ORF">DAY19_13635</name>
</gene>
<dbReference type="SMART" id="SM00849">
    <property type="entry name" value="Lactamase_B"/>
    <property type="match status" value="1"/>
</dbReference>
<dbReference type="InterPro" id="IPR036866">
    <property type="entry name" value="RibonucZ/Hydroxyglut_hydro"/>
</dbReference>
<dbReference type="SUPFAM" id="SSF56281">
    <property type="entry name" value="Metallo-hydrolase/oxidoreductase"/>
    <property type="match status" value="1"/>
</dbReference>
<dbReference type="Gene3D" id="3.60.15.10">
    <property type="entry name" value="Ribonuclease Z/Hydroxyacylglutathione hydrolase-like"/>
    <property type="match status" value="1"/>
</dbReference>
<evidence type="ECO:0000313" key="2">
    <source>
        <dbReference type="EMBL" id="RZF21017.1"/>
    </source>
</evidence>
<dbReference type="SUPFAM" id="SSF55811">
    <property type="entry name" value="Nudix"/>
    <property type="match status" value="1"/>
</dbReference>
<comment type="caution">
    <text evidence="2">The sequence shown here is derived from an EMBL/GenBank/DDBJ whole genome shotgun (WGS) entry which is preliminary data.</text>
</comment>
<dbReference type="InterPro" id="IPR050662">
    <property type="entry name" value="Sec-metab_biosynth-thioest"/>
</dbReference>
<protein>
    <submittedName>
        <fullName evidence="2">NUDIX domain-containing protein</fullName>
    </submittedName>
</protein>
<proteinExistence type="predicted"/>
<accession>A0ABY0IDI3</accession>
<dbReference type="InterPro" id="IPR001279">
    <property type="entry name" value="Metallo-B-lactamas"/>
</dbReference>
<dbReference type="Proteomes" id="UP000443582">
    <property type="component" value="Unassembled WGS sequence"/>
</dbReference>
<dbReference type="Gene3D" id="3.90.79.10">
    <property type="entry name" value="Nucleoside Triphosphate Pyrophosphohydrolase"/>
    <property type="match status" value="2"/>
</dbReference>
<dbReference type="PROSITE" id="PS51462">
    <property type="entry name" value="NUDIX"/>
    <property type="match status" value="1"/>
</dbReference>
<reference evidence="3" key="1">
    <citation type="journal article" date="2019" name="Int. J. Syst. Evol. Microbiol.">
        <title>Halobacteriovorax valvorus sp. nov., a novel prokaryotic predator isolated from coastal seawater of China.</title>
        <authorList>
            <person name="Chen M.-X."/>
        </authorList>
    </citation>
    <scope>NUCLEOTIDE SEQUENCE [LARGE SCALE GENOMIC DNA]</scope>
    <source>
        <strain evidence="3">BL9</strain>
    </source>
</reference>
<keyword evidence="3" id="KW-1185">Reference proteome</keyword>
<dbReference type="PANTHER" id="PTHR23131:SF0">
    <property type="entry name" value="ENDORIBONUCLEASE LACTB2"/>
    <property type="match status" value="1"/>
</dbReference>
<dbReference type="InterPro" id="IPR036388">
    <property type="entry name" value="WH-like_DNA-bd_sf"/>
</dbReference>
<dbReference type="Pfam" id="PF00753">
    <property type="entry name" value="Lactamase_B"/>
    <property type="match status" value="1"/>
</dbReference>
<sequence length="445" mass="51044">MKQSVSAIFICGEKVLFMKRQNYLRAFPGYTSFPGGKVDKEDILEGGDNYLEYALKREIKEELNIDLDDLQLSGHIIDIAKYSLAVTPDFNPHRFENYYFKIFIKDEAHLEDIKFEFDQGEIAYTKWFNCHEAFESYKQGQMLVVPPMITILEDLDRDIASLDFLDANLKYDSKKCVPMIEPLFGLRQYMPLSNTFPPANRTNCFVLGDDGHKKIIIDPSPKNSDEYEKLLNSIGEHDISEVFLTHHHPDHHEYSRRLAKELGISFSMSKGTYDHLLEDFDKDYFNEFDVKFYQDGDIVVKSCGVDVKLITTGGHAFGQSSLYRVDGAWMIVSDLIQTVGTVTIGGKGSCMREYFQSLQNVIDIDPQVIMPSHGICLGGTLKIKKTLEHRLEREEQVRKCVSEGKEIEEIFKEIYPDLPERLKSYAMATITSHLEKLRDFGPGIC</sequence>
<dbReference type="EMBL" id="QDKL01000003">
    <property type="protein sequence ID" value="RZF21017.1"/>
    <property type="molecule type" value="Genomic_DNA"/>
</dbReference>
<dbReference type="InterPro" id="IPR000086">
    <property type="entry name" value="NUDIX_hydrolase_dom"/>
</dbReference>
<dbReference type="Pfam" id="PF00293">
    <property type="entry name" value="NUDIX"/>
    <property type="match status" value="1"/>
</dbReference>
<name>A0ABY0IDI3_9BACT</name>
<evidence type="ECO:0000259" key="1">
    <source>
        <dbReference type="PROSITE" id="PS51462"/>
    </source>
</evidence>
<evidence type="ECO:0000313" key="3">
    <source>
        <dbReference type="Proteomes" id="UP000443582"/>
    </source>
</evidence>
<feature type="domain" description="Nudix hydrolase" evidence="1">
    <location>
        <begin position="1"/>
        <end position="150"/>
    </location>
</feature>
<dbReference type="InterPro" id="IPR015797">
    <property type="entry name" value="NUDIX_hydrolase-like_dom_sf"/>
</dbReference>